<keyword evidence="3" id="KW-1185">Reference proteome</keyword>
<reference evidence="2" key="1">
    <citation type="submission" date="2022-11" db="EMBL/GenBank/DDBJ databases">
        <authorList>
            <person name="Petersen C."/>
        </authorList>
    </citation>
    <scope>NUCLEOTIDE SEQUENCE</scope>
    <source>
        <strain evidence="2">IBT 19713</strain>
    </source>
</reference>
<feature type="compositionally biased region" description="Basic and acidic residues" evidence="1">
    <location>
        <begin position="1"/>
        <end position="10"/>
    </location>
</feature>
<evidence type="ECO:0000313" key="2">
    <source>
        <dbReference type="EMBL" id="KAJ5219786.1"/>
    </source>
</evidence>
<dbReference type="OrthoDB" id="4149149at2759"/>
<evidence type="ECO:0000256" key="1">
    <source>
        <dbReference type="SAM" id="MobiDB-lite"/>
    </source>
</evidence>
<sequence length="253" mass="28575">MSSDPEKPKIDAPAAPTEAHSETQVEVDTLILDYLTCIAIEKILTFILDQGTETSEELDWAVRPVQGFQRSQFPDPEGGLLTEDVQIKTRILAVADGLRKHTHTEAPDRKALPALGLEFLELCATVVERVSKKRWFDVGALWIYLATKEYQYGDDVSPSEDLLKLCSWVPNDPGLSLRWAQVRWKYVSEPSNPGDIPYRLPILATTSRQTCREFLYDLMATLDAPILIQLERGKLGDLTRAETQDLLNRVFTM</sequence>
<dbReference type="Proteomes" id="UP001150941">
    <property type="component" value="Unassembled WGS sequence"/>
</dbReference>
<gene>
    <name evidence="2" type="ORF">N7468_008990</name>
</gene>
<dbReference type="GeneID" id="83205589"/>
<comment type="caution">
    <text evidence="2">The sequence shown here is derived from an EMBL/GenBank/DDBJ whole genome shotgun (WGS) entry which is preliminary data.</text>
</comment>
<evidence type="ECO:0000313" key="3">
    <source>
        <dbReference type="Proteomes" id="UP001150941"/>
    </source>
</evidence>
<protein>
    <submittedName>
        <fullName evidence="2">Uncharacterized protein</fullName>
    </submittedName>
</protein>
<accession>A0A9W9TEK8</accession>
<dbReference type="AlphaFoldDB" id="A0A9W9TEK8"/>
<feature type="region of interest" description="Disordered" evidence="1">
    <location>
        <begin position="1"/>
        <end position="22"/>
    </location>
</feature>
<dbReference type="EMBL" id="JAPQKS010000007">
    <property type="protein sequence ID" value="KAJ5219786.1"/>
    <property type="molecule type" value="Genomic_DNA"/>
</dbReference>
<proteinExistence type="predicted"/>
<reference evidence="2" key="2">
    <citation type="journal article" date="2023" name="IMA Fungus">
        <title>Comparative genomic study of the Penicillium genus elucidates a diverse pangenome and 15 lateral gene transfer events.</title>
        <authorList>
            <person name="Petersen C."/>
            <person name="Sorensen T."/>
            <person name="Nielsen M.R."/>
            <person name="Sondergaard T.E."/>
            <person name="Sorensen J.L."/>
            <person name="Fitzpatrick D.A."/>
            <person name="Frisvad J.C."/>
            <person name="Nielsen K.L."/>
        </authorList>
    </citation>
    <scope>NUCLEOTIDE SEQUENCE</scope>
    <source>
        <strain evidence="2">IBT 19713</strain>
    </source>
</reference>
<dbReference type="RefSeq" id="XP_058326616.1">
    <property type="nucleotide sequence ID" value="XM_058478286.1"/>
</dbReference>
<name>A0A9W9TEK8_9EURO</name>
<organism evidence="2 3">
    <name type="scientific">Penicillium chermesinum</name>
    <dbReference type="NCBI Taxonomy" id="63820"/>
    <lineage>
        <taxon>Eukaryota</taxon>
        <taxon>Fungi</taxon>
        <taxon>Dikarya</taxon>
        <taxon>Ascomycota</taxon>
        <taxon>Pezizomycotina</taxon>
        <taxon>Eurotiomycetes</taxon>
        <taxon>Eurotiomycetidae</taxon>
        <taxon>Eurotiales</taxon>
        <taxon>Aspergillaceae</taxon>
        <taxon>Penicillium</taxon>
    </lineage>
</organism>